<dbReference type="EMBL" id="JAQQWK010000011">
    <property type="protein sequence ID" value="KAK8023626.1"/>
    <property type="molecule type" value="Genomic_DNA"/>
</dbReference>
<reference evidence="1 2" key="1">
    <citation type="submission" date="2023-01" db="EMBL/GenBank/DDBJ databases">
        <title>Analysis of 21 Apiospora genomes using comparative genomics revels a genus with tremendous synthesis potential of carbohydrate active enzymes and secondary metabolites.</title>
        <authorList>
            <person name="Sorensen T."/>
        </authorList>
    </citation>
    <scope>NUCLEOTIDE SEQUENCE [LARGE SCALE GENOMIC DNA]</scope>
    <source>
        <strain evidence="1 2">CBS 33761</strain>
    </source>
</reference>
<evidence type="ECO:0000313" key="1">
    <source>
        <dbReference type="EMBL" id="KAK8023626.1"/>
    </source>
</evidence>
<accession>A0ABR1S0B9</accession>
<sequence length="232" mass="26433">MQNLIWEKYDEVDPIIWHEFFYSRRGLRSPTANSNPDGLEGVQSYRVRRFGDSIDRAVALGRSPLAAAPTLAHRRPRRAYFRARLDLDIFYSTISGAYSNLLGFLSPCAADQKPKPLDDNHWFFKTRKLAIHVSGGFSQDWRGSDFAQDTLTRHKGLAAIYVVSDNEISPGHQSPRVRRTSGEFIHGVWHPHTTRYTWNFVHAMYKGQAVNPDIHLAVEGSPEVLAMMALHE</sequence>
<dbReference type="Proteomes" id="UP001444661">
    <property type="component" value="Unassembled WGS sequence"/>
</dbReference>
<name>A0ABR1S0B9_9PEZI</name>
<gene>
    <name evidence="1" type="ORF">PG993_011692</name>
</gene>
<organism evidence="1 2">
    <name type="scientific">Apiospora rasikravindrae</name>
    <dbReference type="NCBI Taxonomy" id="990691"/>
    <lineage>
        <taxon>Eukaryota</taxon>
        <taxon>Fungi</taxon>
        <taxon>Dikarya</taxon>
        <taxon>Ascomycota</taxon>
        <taxon>Pezizomycotina</taxon>
        <taxon>Sordariomycetes</taxon>
        <taxon>Xylariomycetidae</taxon>
        <taxon>Amphisphaeriales</taxon>
        <taxon>Apiosporaceae</taxon>
        <taxon>Apiospora</taxon>
    </lineage>
</organism>
<proteinExistence type="predicted"/>
<protein>
    <submittedName>
        <fullName evidence="1">Uncharacterized protein</fullName>
    </submittedName>
</protein>
<keyword evidence="2" id="KW-1185">Reference proteome</keyword>
<evidence type="ECO:0000313" key="2">
    <source>
        <dbReference type="Proteomes" id="UP001444661"/>
    </source>
</evidence>
<comment type="caution">
    <text evidence="1">The sequence shown here is derived from an EMBL/GenBank/DDBJ whole genome shotgun (WGS) entry which is preliminary data.</text>
</comment>